<evidence type="ECO:0000256" key="7">
    <source>
        <dbReference type="ARBA" id="ARBA00023136"/>
    </source>
</evidence>
<comment type="function">
    <text evidence="1">Produces ATP from ADP in the presence of a proton gradient across the membrane. The gamma chain is believed to be important in regulating ATPase activity and the flow of protons through the CF(0) complex.</text>
</comment>
<organism evidence="10 11">
    <name type="scientific">Amygdalobacter nucleatus</name>
    <dbReference type="NCBI Taxonomy" id="3029274"/>
    <lineage>
        <taxon>Bacteria</taxon>
        <taxon>Bacillati</taxon>
        <taxon>Bacillota</taxon>
        <taxon>Clostridia</taxon>
        <taxon>Eubacteriales</taxon>
        <taxon>Oscillospiraceae</taxon>
        <taxon>Amygdalobacter</taxon>
    </lineage>
</organism>
<dbReference type="GO" id="GO:0046933">
    <property type="term" value="F:proton-transporting ATP synthase activity, rotational mechanism"/>
    <property type="evidence" value="ECO:0007669"/>
    <property type="project" value="InterPro"/>
</dbReference>
<sequence length="315" mass="36590">MAQSSEIKKHIRSVHEIKQITRAMQLVSQVKMKRSRKLLNLTKPFFLGCVRTMEEMVLSEPNRLASLFKERVKAPGDKYKCLFYVFGAEQGLSGSYALNVVRYAEKLIESTRKECLEKQLKFDYEIRFLGKIGRDRLVHDGYKVKADWTYKIDNPDFYDATDVANNMFDLYQEKQVDAIYLVYSTMPNQIQAHPIYTRLLPTDYQGLHLLLSELFTADEVLEEENTADLYRHEKIEWQPNVDKVKDYLGLTYIYGMVYGAFTEAFASEQAVRMTAMNQATENADSLLAELQLEKNRVRQQQITQELNEIISGSIL</sequence>
<dbReference type="OrthoDB" id="9812769at2"/>
<dbReference type="STRING" id="1497955.HMPREF1872_00981"/>
<comment type="similarity">
    <text evidence="3">Belongs to the ATPase gamma chain family.</text>
</comment>
<keyword evidence="7" id="KW-0472">Membrane</keyword>
<protein>
    <submittedName>
        <fullName evidence="10">ATP synthase F1, gamma subunit</fullName>
    </submittedName>
</protein>
<dbReference type="GO" id="GO:0045259">
    <property type="term" value="C:proton-transporting ATP synthase complex"/>
    <property type="evidence" value="ECO:0007669"/>
    <property type="project" value="UniProtKB-KW"/>
</dbReference>
<dbReference type="CDD" id="cd12151">
    <property type="entry name" value="F1-ATPase_gamma"/>
    <property type="match status" value="1"/>
</dbReference>
<evidence type="ECO:0000256" key="1">
    <source>
        <dbReference type="ARBA" id="ARBA00003456"/>
    </source>
</evidence>
<name>A0A133YAE7_9FIRM</name>
<dbReference type="RefSeq" id="WP_066714368.1">
    <property type="nucleotide sequence ID" value="NZ_JARFNM010000001.1"/>
</dbReference>
<keyword evidence="4" id="KW-0813">Transport</keyword>
<accession>A0A133YAE7</accession>
<evidence type="ECO:0000313" key="11">
    <source>
        <dbReference type="Proteomes" id="UP000070080"/>
    </source>
</evidence>
<evidence type="ECO:0000256" key="5">
    <source>
        <dbReference type="ARBA" id="ARBA00022781"/>
    </source>
</evidence>
<dbReference type="NCBIfam" id="TIGR01146">
    <property type="entry name" value="ATPsyn_F1gamma"/>
    <property type="match status" value="1"/>
</dbReference>
<dbReference type="SUPFAM" id="SSF52943">
    <property type="entry name" value="ATP synthase (F1-ATPase), gamma subunit"/>
    <property type="match status" value="1"/>
</dbReference>
<evidence type="ECO:0000256" key="4">
    <source>
        <dbReference type="ARBA" id="ARBA00022448"/>
    </source>
</evidence>
<evidence type="ECO:0000256" key="8">
    <source>
        <dbReference type="ARBA" id="ARBA00023196"/>
    </source>
</evidence>
<dbReference type="Proteomes" id="UP000070080">
    <property type="component" value="Unassembled WGS sequence"/>
</dbReference>
<keyword evidence="11" id="KW-1185">Reference proteome</keyword>
<keyword evidence="5" id="KW-0375">Hydrogen ion transport</keyword>
<evidence type="ECO:0000256" key="9">
    <source>
        <dbReference type="ARBA" id="ARBA00023310"/>
    </source>
</evidence>
<dbReference type="PANTHER" id="PTHR11693:SF22">
    <property type="entry name" value="ATP SYNTHASE SUBUNIT GAMMA, MITOCHONDRIAL"/>
    <property type="match status" value="1"/>
</dbReference>
<evidence type="ECO:0000256" key="3">
    <source>
        <dbReference type="ARBA" id="ARBA00007681"/>
    </source>
</evidence>
<comment type="subcellular location">
    <subcellularLocation>
        <location evidence="2">Membrane</location>
        <topology evidence="2">Peripheral membrane protein</topology>
    </subcellularLocation>
</comment>
<dbReference type="AlphaFoldDB" id="A0A133YAE7"/>
<dbReference type="EMBL" id="LSCV01000031">
    <property type="protein sequence ID" value="KXB40170.1"/>
    <property type="molecule type" value="Genomic_DNA"/>
</dbReference>
<dbReference type="Gene3D" id="3.40.1380.10">
    <property type="match status" value="1"/>
</dbReference>
<dbReference type="Gene3D" id="1.10.287.80">
    <property type="entry name" value="ATP synthase, gamma subunit, helix hairpin domain"/>
    <property type="match status" value="2"/>
</dbReference>
<dbReference type="PANTHER" id="PTHR11693">
    <property type="entry name" value="ATP SYNTHASE GAMMA CHAIN"/>
    <property type="match status" value="1"/>
</dbReference>
<proteinExistence type="inferred from homology"/>
<keyword evidence="8" id="KW-0139">CF(1)</keyword>
<keyword evidence="9" id="KW-0066">ATP synthesis</keyword>
<evidence type="ECO:0000256" key="2">
    <source>
        <dbReference type="ARBA" id="ARBA00004170"/>
    </source>
</evidence>
<keyword evidence="6" id="KW-0406">Ion transport</keyword>
<comment type="caution">
    <text evidence="10">The sequence shown here is derived from an EMBL/GenBank/DDBJ whole genome shotgun (WGS) entry which is preliminary data.</text>
</comment>
<evidence type="ECO:0000256" key="6">
    <source>
        <dbReference type="ARBA" id="ARBA00023065"/>
    </source>
</evidence>
<gene>
    <name evidence="10" type="ORF">HMPREF1872_00981</name>
</gene>
<evidence type="ECO:0000313" key="10">
    <source>
        <dbReference type="EMBL" id="KXB40170.1"/>
    </source>
</evidence>
<dbReference type="InterPro" id="IPR000131">
    <property type="entry name" value="ATP_synth_F1_gsu"/>
</dbReference>
<dbReference type="InterPro" id="IPR035968">
    <property type="entry name" value="ATP_synth_F1_ATPase_gsu"/>
</dbReference>
<reference evidence="11" key="1">
    <citation type="submission" date="2016-01" db="EMBL/GenBank/DDBJ databases">
        <authorList>
            <person name="Mitreva M."/>
            <person name="Pepin K.H."/>
            <person name="Mihindukulasuriya K.A."/>
            <person name="Fulton R."/>
            <person name="Fronick C."/>
            <person name="O'Laughlin M."/>
            <person name="Miner T."/>
            <person name="Herter B."/>
            <person name="Rosa B.A."/>
            <person name="Cordes M."/>
            <person name="Tomlinson C."/>
            <person name="Wollam A."/>
            <person name="Palsikar V.B."/>
            <person name="Mardis E.R."/>
            <person name="Wilson R.K."/>
        </authorList>
    </citation>
    <scope>NUCLEOTIDE SEQUENCE [LARGE SCALE GENOMIC DNA]</scope>
    <source>
        <strain evidence="11">KA00274</strain>
    </source>
</reference>
<dbReference type="PRINTS" id="PR00126">
    <property type="entry name" value="ATPASEGAMMA"/>
</dbReference>
<dbReference type="Pfam" id="PF00231">
    <property type="entry name" value="ATP-synt"/>
    <property type="match status" value="1"/>
</dbReference>